<evidence type="ECO:0000256" key="1">
    <source>
        <dbReference type="SAM" id="Phobius"/>
    </source>
</evidence>
<gene>
    <name evidence="3" type="primary">TE36</name>
</gene>
<evidence type="ECO:0000313" key="5">
    <source>
        <dbReference type="Proteomes" id="UP000240599"/>
    </source>
</evidence>
<keyword evidence="1" id="KW-0472">Membrane</keyword>
<evidence type="ECO:0000313" key="4">
    <source>
        <dbReference type="Proteomes" id="UP000208106"/>
    </source>
</evidence>
<dbReference type="KEGG" id="vg:26122615"/>
<protein>
    <submittedName>
        <fullName evidence="3">Protein TE36</fullName>
    </submittedName>
</protein>
<organism evidence="3 5">
    <name type="scientific">Testudinid alphaherpesvirus 3</name>
    <dbReference type="NCBI Taxonomy" id="2560801"/>
    <lineage>
        <taxon>Viruses</taxon>
        <taxon>Duplodnaviria</taxon>
        <taxon>Heunggongvirae</taxon>
        <taxon>Peploviricota</taxon>
        <taxon>Herviviricetes</taxon>
        <taxon>Herpesvirales</taxon>
        <taxon>Orthoherpesviridae</taxon>
        <taxon>Alphaherpesvirinae</taxon>
        <taxon>Scutavirus</taxon>
        <taxon>Scutavirus testudinidalpha3</taxon>
    </lineage>
</organism>
<dbReference type="RefSeq" id="YP_009176956.1">
    <property type="nucleotide sequence ID" value="NC_027916.2"/>
</dbReference>
<dbReference type="Proteomes" id="UP000240599">
    <property type="component" value="Segment"/>
</dbReference>
<keyword evidence="1" id="KW-1133">Transmembrane helix</keyword>
<reference evidence="4 5" key="1">
    <citation type="journal article" date="2015" name="J. Virol.">
        <title>The Genome of a Tortoise Herpesvirus (Testudinid Herpesvirus 3) Has a Novel Structure and Contains a Large Region That Is Not Required for Replication In Vitro or Virulence In Vivo.</title>
        <authorList>
            <person name="Gandar F."/>
            <person name="Wilkie G.S."/>
            <person name="Gatherer D."/>
            <person name="Kerr K."/>
            <person name="Marlier D."/>
            <person name="Diez M."/>
            <person name="Marschang R.E."/>
            <person name="Mast J."/>
            <person name="Dewals B.G."/>
            <person name="Davison A.J."/>
            <person name="Vanderplasschen A.F."/>
        </authorList>
    </citation>
    <scope>NUCLEOTIDE SEQUENCE [LARGE SCALE GENOMIC DNA]</scope>
    <source>
        <strain evidence="2 4">1976</strain>
        <strain evidence="3 5">4295/7R</strain>
    </source>
</reference>
<evidence type="ECO:0000313" key="3">
    <source>
        <dbReference type="EMBL" id="AIU39439.1"/>
    </source>
</evidence>
<sequence length="69" mass="7958">MCVTMPSDIICMHRSVIIVEPTRLPMGIIFGVVFTIILFSNLACYFVCYNTRTKRISCRKIHVNTINVY</sequence>
<evidence type="ECO:0000313" key="2">
    <source>
        <dbReference type="EMBL" id="AIU39345.1"/>
    </source>
</evidence>
<name>A0A0M3LD12_9ALPH</name>
<dbReference type="EMBL" id="KM924293">
    <property type="protein sequence ID" value="AIU39439.1"/>
    <property type="molecule type" value="Genomic_DNA"/>
</dbReference>
<dbReference type="Proteomes" id="UP000208106">
    <property type="component" value="Segment"/>
</dbReference>
<dbReference type="GeneID" id="26122615"/>
<keyword evidence="1" id="KW-0812">Transmembrane</keyword>
<feature type="transmembrane region" description="Helical" evidence="1">
    <location>
        <begin position="28"/>
        <end position="49"/>
    </location>
</feature>
<dbReference type="EMBL" id="KM924292">
    <property type="protein sequence ID" value="AIU39345.1"/>
    <property type="molecule type" value="Genomic_DNA"/>
</dbReference>
<keyword evidence="4" id="KW-1185">Reference proteome</keyword>
<accession>A0A0M3LD12</accession>
<proteinExistence type="predicted"/>